<dbReference type="Gene3D" id="1.20.1250.20">
    <property type="entry name" value="MFS general substrate transporter like domains"/>
    <property type="match status" value="1"/>
</dbReference>
<evidence type="ECO:0000313" key="6">
    <source>
        <dbReference type="EMBL" id="SDC22049.1"/>
    </source>
</evidence>
<dbReference type="GO" id="GO:0022857">
    <property type="term" value="F:transmembrane transporter activity"/>
    <property type="evidence" value="ECO:0007669"/>
    <property type="project" value="InterPro"/>
</dbReference>
<organism evidence="6 7">
    <name type="scientific">Prauserella marina</name>
    <dbReference type="NCBI Taxonomy" id="530584"/>
    <lineage>
        <taxon>Bacteria</taxon>
        <taxon>Bacillati</taxon>
        <taxon>Actinomycetota</taxon>
        <taxon>Actinomycetes</taxon>
        <taxon>Pseudonocardiales</taxon>
        <taxon>Pseudonocardiaceae</taxon>
        <taxon>Prauserella</taxon>
    </lineage>
</organism>
<dbReference type="KEGG" id="pmad:BAY61_12410"/>
<dbReference type="InterPro" id="IPR020846">
    <property type="entry name" value="MFS_dom"/>
</dbReference>
<dbReference type="PROSITE" id="PS50850">
    <property type="entry name" value="MFS"/>
    <property type="match status" value="1"/>
</dbReference>
<evidence type="ECO:0000256" key="2">
    <source>
        <dbReference type="ARBA" id="ARBA00022475"/>
    </source>
</evidence>
<sequence>MSGMADQAKTGQQATPDHRIVRALWPVLLAAVVSLFPFTIYSTFLVPIAEAVAADDAAVGALRGLGGVAALVTGIAIAPLLGRLPQHLTVTAGLGLLAVTSLLGSTGTYWALVVFCLGIGTATAVLTPALLTSATTAFPRTGDSGRAATLVTATQSLAAVLAGPVIGVMAFWRGWEGALWITAGLATAVAALFLRGRRDGPEPAEPVRYLKAFRQFGSRPDVLALIGIAALRTTSFMGYLSFLAAGYHDRFAMDASTFTLVWTLSGASFFAGNYLAGRWVRDGGFPAALLVAGLLGGLAAVLVVFTTTVLAIALAATVLMGFSHAIVAAVATSLIAHRAGPLAPAAFSLNAAGMSLGVFAGALIGGVGLGIAGNLGMACALAVPTVLALPLVRAVFAKSR</sequence>
<dbReference type="PANTHER" id="PTHR43124:SF3">
    <property type="entry name" value="CHLORAMPHENICOL EFFLUX PUMP RV0191"/>
    <property type="match status" value="1"/>
</dbReference>
<name>A0A222VP33_9PSEU</name>
<dbReference type="AlphaFoldDB" id="A0A222VP33"/>
<evidence type="ECO:0000256" key="1">
    <source>
        <dbReference type="ARBA" id="ARBA00004651"/>
    </source>
</evidence>
<proteinExistence type="predicted"/>
<dbReference type="STRING" id="530584.SAMN05421630_101862"/>
<evidence type="ECO:0000256" key="5">
    <source>
        <dbReference type="ARBA" id="ARBA00023136"/>
    </source>
</evidence>
<comment type="subcellular location">
    <subcellularLocation>
        <location evidence="1">Cell membrane</location>
        <topology evidence="1">Multi-pass membrane protein</topology>
    </subcellularLocation>
</comment>
<dbReference type="SUPFAM" id="SSF103473">
    <property type="entry name" value="MFS general substrate transporter"/>
    <property type="match status" value="1"/>
</dbReference>
<dbReference type="Pfam" id="PF07690">
    <property type="entry name" value="MFS_1"/>
    <property type="match status" value="1"/>
</dbReference>
<keyword evidence="4" id="KW-1133">Transmembrane helix</keyword>
<dbReference type="InterPro" id="IPR011701">
    <property type="entry name" value="MFS"/>
</dbReference>
<dbReference type="EMBL" id="FMZE01000001">
    <property type="protein sequence ID" value="SDC22049.1"/>
    <property type="molecule type" value="Genomic_DNA"/>
</dbReference>
<accession>A0A222VP33</accession>
<reference evidence="6 7" key="1">
    <citation type="submission" date="2016-10" db="EMBL/GenBank/DDBJ databases">
        <authorList>
            <person name="de Groot N.N."/>
        </authorList>
    </citation>
    <scope>NUCLEOTIDE SEQUENCE [LARGE SCALE GENOMIC DNA]</scope>
    <source>
        <strain evidence="6 7">CGMCC 4.5506</strain>
    </source>
</reference>
<keyword evidence="2" id="KW-1003">Cell membrane</keyword>
<gene>
    <name evidence="6" type="ORF">SAMN05421630_101862</name>
</gene>
<protein>
    <submittedName>
        <fullName evidence="6">Predicted arabinose efflux permease, MFS family</fullName>
    </submittedName>
</protein>
<dbReference type="PANTHER" id="PTHR43124">
    <property type="entry name" value="PURINE EFFLUX PUMP PBUE"/>
    <property type="match status" value="1"/>
</dbReference>
<dbReference type="Proteomes" id="UP000199494">
    <property type="component" value="Unassembled WGS sequence"/>
</dbReference>
<evidence type="ECO:0000313" key="7">
    <source>
        <dbReference type="Proteomes" id="UP000199494"/>
    </source>
</evidence>
<evidence type="ECO:0000256" key="3">
    <source>
        <dbReference type="ARBA" id="ARBA00022692"/>
    </source>
</evidence>
<keyword evidence="7" id="KW-1185">Reference proteome</keyword>
<keyword evidence="3" id="KW-0812">Transmembrane</keyword>
<dbReference type="InterPro" id="IPR050189">
    <property type="entry name" value="MFS_Efflux_Transporters"/>
</dbReference>
<evidence type="ECO:0000256" key="4">
    <source>
        <dbReference type="ARBA" id="ARBA00022989"/>
    </source>
</evidence>
<dbReference type="GO" id="GO:0005886">
    <property type="term" value="C:plasma membrane"/>
    <property type="evidence" value="ECO:0007669"/>
    <property type="project" value="UniProtKB-SubCell"/>
</dbReference>
<keyword evidence="5" id="KW-0472">Membrane</keyword>
<dbReference type="InterPro" id="IPR036259">
    <property type="entry name" value="MFS_trans_sf"/>
</dbReference>